<evidence type="ECO:0000256" key="10">
    <source>
        <dbReference type="SAM" id="MobiDB-lite"/>
    </source>
</evidence>
<evidence type="ECO:0000256" key="2">
    <source>
        <dbReference type="ARBA" id="ARBA00001947"/>
    </source>
</evidence>
<dbReference type="OrthoDB" id="515692at2759"/>
<keyword evidence="13" id="KW-1185">Reference proteome</keyword>
<dbReference type="NCBIfam" id="TIGR03413">
    <property type="entry name" value="GSH_gloB"/>
    <property type="match status" value="1"/>
</dbReference>
<reference evidence="12 13" key="1">
    <citation type="journal article" date="2023" name="Commun. Biol.">
        <title>Reorganization of the ancestral sex-determining regions during the evolution of trioecy in Pleodorina starrii.</title>
        <authorList>
            <person name="Takahashi K."/>
            <person name="Suzuki S."/>
            <person name="Kawai-Toyooka H."/>
            <person name="Yamamoto K."/>
            <person name="Hamaji T."/>
            <person name="Ootsuki R."/>
            <person name="Yamaguchi H."/>
            <person name="Kawachi M."/>
            <person name="Higashiyama T."/>
            <person name="Nozaki H."/>
        </authorList>
    </citation>
    <scope>NUCLEOTIDE SEQUENCE [LARGE SCALE GENOMIC DNA]</scope>
    <source>
        <strain evidence="12 13">NIES-4479</strain>
    </source>
</reference>
<sequence length="379" mass="40558">MLHGTRFVHSALWSKAYDRRYSLGGAAAAFNNNSTFAATAATARFGGPVGKAAVGFLVLGTAAAVSSGSGISGISGRVAPFCSTRGRSSATNTTTTAANTDSPASSHPSSSSSRGVSPSPSPMAMEVVRVPCLADNYVWLLREPSSGRTAVVDPAELHPVVSELERRGWSLDTILNTHHHWDHVGANEHLKRRFPGLQVVGPRADKDRIPGIDVQVGDGDSWQFGSLEVRVFDTPGHTRGHITFWVPQAGALFPGDTLFALGCGRLFEGSPRQMWSSLSKLLPLPDDTRVYCAHEYTAANARFAVTVDPTNTHLAERKARVDEARAKGEATVPSLLGEEKATNPFLRPGDSAIRQQMGMGPEAEDWQVFAAVRAAKDRF</sequence>
<dbReference type="InterPro" id="IPR001279">
    <property type="entry name" value="Metallo-B-lactamas"/>
</dbReference>
<name>A0A9W6BST9_9CHLO</name>
<dbReference type="EMBL" id="BRXU01000019">
    <property type="protein sequence ID" value="GLC57518.1"/>
    <property type="molecule type" value="Genomic_DNA"/>
</dbReference>
<dbReference type="InterPro" id="IPR032282">
    <property type="entry name" value="HAGH_C"/>
</dbReference>
<dbReference type="Proteomes" id="UP001165080">
    <property type="component" value="Unassembled WGS sequence"/>
</dbReference>
<organism evidence="12 13">
    <name type="scientific">Pleodorina starrii</name>
    <dbReference type="NCBI Taxonomy" id="330485"/>
    <lineage>
        <taxon>Eukaryota</taxon>
        <taxon>Viridiplantae</taxon>
        <taxon>Chlorophyta</taxon>
        <taxon>core chlorophytes</taxon>
        <taxon>Chlorophyceae</taxon>
        <taxon>CS clade</taxon>
        <taxon>Chlamydomonadales</taxon>
        <taxon>Volvocaceae</taxon>
        <taxon>Pleodorina</taxon>
    </lineage>
</organism>
<comment type="similarity">
    <text evidence="4">Belongs to the metallo-beta-lactamase superfamily. Glyoxalase II family.</text>
</comment>
<dbReference type="Gene3D" id="3.60.15.10">
    <property type="entry name" value="Ribonuclease Z/Hydroxyacylglutathione hydrolase-like"/>
    <property type="match status" value="1"/>
</dbReference>
<dbReference type="Pfam" id="PF00753">
    <property type="entry name" value="Lactamase_B"/>
    <property type="match status" value="1"/>
</dbReference>
<evidence type="ECO:0000256" key="7">
    <source>
        <dbReference type="ARBA" id="ARBA00022801"/>
    </source>
</evidence>
<dbReference type="SMART" id="SM00849">
    <property type="entry name" value="Lactamase_B"/>
    <property type="match status" value="1"/>
</dbReference>
<evidence type="ECO:0000259" key="11">
    <source>
        <dbReference type="SMART" id="SM00849"/>
    </source>
</evidence>
<evidence type="ECO:0000256" key="5">
    <source>
        <dbReference type="ARBA" id="ARBA00011917"/>
    </source>
</evidence>
<dbReference type="SUPFAM" id="SSF56281">
    <property type="entry name" value="Metallo-hydrolase/oxidoreductase"/>
    <property type="match status" value="1"/>
</dbReference>
<dbReference type="PANTHER" id="PTHR43705">
    <property type="entry name" value="HYDROXYACYLGLUTATHIONE HYDROLASE"/>
    <property type="match status" value="1"/>
</dbReference>
<keyword evidence="6" id="KW-0479">Metal-binding</keyword>
<evidence type="ECO:0000313" key="13">
    <source>
        <dbReference type="Proteomes" id="UP001165080"/>
    </source>
</evidence>
<dbReference type="GO" id="GO:0019243">
    <property type="term" value="P:methylglyoxal catabolic process to D-lactate via S-lactoyl-glutathione"/>
    <property type="evidence" value="ECO:0007669"/>
    <property type="project" value="InterPro"/>
</dbReference>
<feature type="compositionally biased region" description="Low complexity" evidence="10">
    <location>
        <begin position="85"/>
        <end position="118"/>
    </location>
</feature>
<dbReference type="CDD" id="cd07723">
    <property type="entry name" value="hydroxyacylglutathione_hydrolase_MBL-fold"/>
    <property type="match status" value="1"/>
</dbReference>
<dbReference type="InterPro" id="IPR017782">
    <property type="entry name" value="Hydroxyacylglutathione_Hdrlase"/>
</dbReference>
<comment type="catalytic activity">
    <reaction evidence="1">
        <text>an S-(2-hydroxyacyl)glutathione + H2O = a 2-hydroxy carboxylate + glutathione + H(+)</text>
        <dbReference type="Rhea" id="RHEA:21864"/>
        <dbReference type="ChEBI" id="CHEBI:15377"/>
        <dbReference type="ChEBI" id="CHEBI:15378"/>
        <dbReference type="ChEBI" id="CHEBI:57925"/>
        <dbReference type="ChEBI" id="CHEBI:58896"/>
        <dbReference type="ChEBI" id="CHEBI:71261"/>
        <dbReference type="EC" id="3.1.2.6"/>
    </reaction>
</comment>
<evidence type="ECO:0000313" key="12">
    <source>
        <dbReference type="EMBL" id="GLC57518.1"/>
    </source>
</evidence>
<evidence type="ECO:0000256" key="6">
    <source>
        <dbReference type="ARBA" id="ARBA00022723"/>
    </source>
</evidence>
<dbReference type="GO" id="GO:0046872">
    <property type="term" value="F:metal ion binding"/>
    <property type="evidence" value="ECO:0007669"/>
    <property type="project" value="UniProtKB-KW"/>
</dbReference>
<dbReference type="InterPro" id="IPR036866">
    <property type="entry name" value="RibonucZ/Hydroxyglut_hydro"/>
</dbReference>
<evidence type="ECO:0000256" key="4">
    <source>
        <dbReference type="ARBA" id="ARBA00006759"/>
    </source>
</evidence>
<dbReference type="GO" id="GO:0004416">
    <property type="term" value="F:hydroxyacylglutathione hydrolase activity"/>
    <property type="evidence" value="ECO:0007669"/>
    <property type="project" value="UniProtKB-EC"/>
</dbReference>
<feature type="region of interest" description="Disordered" evidence="10">
    <location>
        <begin position="85"/>
        <end position="122"/>
    </location>
</feature>
<proteinExistence type="inferred from homology"/>
<dbReference type="HAMAP" id="MF_01374">
    <property type="entry name" value="Glyoxalase_2"/>
    <property type="match status" value="1"/>
</dbReference>
<keyword evidence="7" id="KW-0378">Hydrolase</keyword>
<evidence type="ECO:0000256" key="9">
    <source>
        <dbReference type="ARBA" id="ARBA00031044"/>
    </source>
</evidence>
<evidence type="ECO:0000256" key="8">
    <source>
        <dbReference type="ARBA" id="ARBA00022833"/>
    </source>
</evidence>
<feature type="domain" description="Metallo-beta-lactamase" evidence="11">
    <location>
        <begin position="135"/>
        <end position="294"/>
    </location>
</feature>
<dbReference type="AlphaFoldDB" id="A0A9W6BST9"/>
<dbReference type="PANTHER" id="PTHR43705:SF1">
    <property type="entry name" value="HYDROXYACYLGLUTATHIONE HYDROLASE GLOB"/>
    <property type="match status" value="1"/>
</dbReference>
<protein>
    <recommendedName>
        <fullName evidence="5">hydroxyacylglutathione hydrolase</fullName>
        <ecNumber evidence="5">3.1.2.6</ecNumber>
    </recommendedName>
    <alternativeName>
        <fullName evidence="9">Glyoxalase II</fullName>
    </alternativeName>
</protein>
<dbReference type="InterPro" id="IPR050110">
    <property type="entry name" value="Glyoxalase_II_hydrolase"/>
</dbReference>
<comment type="cofactor">
    <cofactor evidence="2">
        <name>Zn(2+)</name>
        <dbReference type="ChEBI" id="CHEBI:29105"/>
    </cofactor>
</comment>
<comment type="pathway">
    <text evidence="3">Secondary metabolite metabolism; methylglyoxal degradation; (R)-lactate from methylglyoxal: step 2/2.</text>
</comment>
<comment type="caution">
    <text evidence="12">The sequence shown here is derived from an EMBL/GenBank/DDBJ whole genome shotgun (WGS) entry which is preliminary data.</text>
</comment>
<dbReference type="InterPro" id="IPR035680">
    <property type="entry name" value="Clx_II_MBL"/>
</dbReference>
<accession>A0A9W6BST9</accession>
<dbReference type="Pfam" id="PF16123">
    <property type="entry name" value="HAGH_C"/>
    <property type="match status" value="1"/>
</dbReference>
<dbReference type="EC" id="3.1.2.6" evidence="5"/>
<gene>
    <name evidence="12" type="primary">PLEST002760</name>
    <name evidence="12" type="ORF">PLESTB_001236100</name>
</gene>
<evidence type="ECO:0000256" key="3">
    <source>
        <dbReference type="ARBA" id="ARBA00004963"/>
    </source>
</evidence>
<keyword evidence="8" id="KW-0862">Zinc</keyword>
<evidence type="ECO:0000256" key="1">
    <source>
        <dbReference type="ARBA" id="ARBA00001623"/>
    </source>
</evidence>